<keyword evidence="1" id="KW-0472">Membrane</keyword>
<keyword evidence="1" id="KW-0812">Transmembrane</keyword>
<evidence type="ECO:0000313" key="3">
    <source>
        <dbReference type="Proteomes" id="UP000075666"/>
    </source>
</evidence>
<reference evidence="2 3" key="1">
    <citation type="submission" date="2016-01" db="EMBL/GenBank/DDBJ databases">
        <title>Genome Sequences of Twelve Sporeforming Bacillus Species Isolated from Foods.</title>
        <authorList>
            <person name="Berendsen E.M."/>
            <person name="Wells-Bennik M.H."/>
            <person name="Krawcyk A.O."/>
            <person name="De Jong A."/>
            <person name="Holsappel S."/>
            <person name="Eijlander R.T."/>
            <person name="Kuipers O.P."/>
        </authorList>
    </citation>
    <scope>NUCLEOTIDE SEQUENCE [LARGE SCALE GENOMIC DNA]</scope>
    <source>
        <strain evidence="2 3">B4102</strain>
    </source>
</reference>
<protein>
    <recommendedName>
        <fullName evidence="4">Cbb3-type cytochrome c oxidase subunit 3</fullName>
    </recommendedName>
</protein>
<proteinExistence type="predicted"/>
<gene>
    <name evidence="2" type="ORF">B4102_4245</name>
</gene>
<dbReference type="PATRIC" id="fig|46224.3.peg.2293"/>
<dbReference type="EMBL" id="LQYN01000170">
    <property type="protein sequence ID" value="KYC84169.1"/>
    <property type="molecule type" value="Genomic_DNA"/>
</dbReference>
<dbReference type="Proteomes" id="UP000075666">
    <property type="component" value="Unassembled WGS sequence"/>
</dbReference>
<dbReference type="STRING" id="46224.B4102_4245"/>
<name>A0A150KLT9_9BACI</name>
<comment type="caution">
    <text evidence="2">The sequence shown here is derived from an EMBL/GenBank/DDBJ whole genome shotgun (WGS) entry which is preliminary data.</text>
</comment>
<organism evidence="2 3">
    <name type="scientific">Heyndrickxia sporothermodurans</name>
    <dbReference type="NCBI Taxonomy" id="46224"/>
    <lineage>
        <taxon>Bacteria</taxon>
        <taxon>Bacillati</taxon>
        <taxon>Bacillota</taxon>
        <taxon>Bacilli</taxon>
        <taxon>Bacillales</taxon>
        <taxon>Bacillaceae</taxon>
        <taxon>Heyndrickxia</taxon>
    </lineage>
</organism>
<evidence type="ECO:0000256" key="1">
    <source>
        <dbReference type="SAM" id="Phobius"/>
    </source>
</evidence>
<sequence>MMFEWITTIGVLVTVVGFGCWLFIYSFKLAVDPEDAYRIDPIPKENEEWHQ</sequence>
<evidence type="ECO:0008006" key="4">
    <source>
        <dbReference type="Google" id="ProtNLM"/>
    </source>
</evidence>
<feature type="transmembrane region" description="Helical" evidence="1">
    <location>
        <begin position="6"/>
        <end position="27"/>
    </location>
</feature>
<evidence type="ECO:0000313" key="2">
    <source>
        <dbReference type="EMBL" id="KYC84169.1"/>
    </source>
</evidence>
<accession>A0A150KLT9</accession>
<keyword evidence="3" id="KW-1185">Reference proteome</keyword>
<keyword evidence="1" id="KW-1133">Transmembrane helix</keyword>
<dbReference type="AlphaFoldDB" id="A0A150KLT9"/>